<keyword evidence="1" id="KW-0812">Transmembrane</keyword>
<feature type="non-terminal residue" evidence="2">
    <location>
        <position position="1"/>
    </location>
</feature>
<organism evidence="2 3">
    <name type="scientific">Wuchereria bancrofti</name>
    <dbReference type="NCBI Taxonomy" id="6293"/>
    <lineage>
        <taxon>Eukaryota</taxon>
        <taxon>Metazoa</taxon>
        <taxon>Ecdysozoa</taxon>
        <taxon>Nematoda</taxon>
        <taxon>Chromadorea</taxon>
        <taxon>Rhabditida</taxon>
        <taxon>Spirurina</taxon>
        <taxon>Spiruromorpha</taxon>
        <taxon>Filarioidea</taxon>
        <taxon>Onchocercidae</taxon>
        <taxon>Wuchereria</taxon>
    </lineage>
</organism>
<feature type="transmembrane region" description="Helical" evidence="1">
    <location>
        <begin position="15"/>
        <end position="38"/>
    </location>
</feature>
<evidence type="ECO:0000313" key="2">
    <source>
        <dbReference type="EMBL" id="EJW72078.1"/>
    </source>
</evidence>
<dbReference type="AlphaFoldDB" id="J9DR40"/>
<keyword evidence="1" id="KW-0472">Membrane</keyword>
<accession>J9DR40</accession>
<dbReference type="EMBL" id="ADBV01016981">
    <property type="protein sequence ID" value="EJW72078.1"/>
    <property type="molecule type" value="Genomic_DNA"/>
</dbReference>
<sequence>IRDGTLMEIAIFSQLIYYVPTLILALIAYIVAMVSNLYKYTQIIVLKWSVLTEWYLNSRYFPNGT</sequence>
<evidence type="ECO:0000313" key="3">
    <source>
        <dbReference type="Proteomes" id="UP000004810"/>
    </source>
</evidence>
<protein>
    <submittedName>
        <fullName evidence="2">Uncharacterized protein</fullName>
    </submittedName>
</protein>
<reference evidence="3" key="1">
    <citation type="submission" date="2012-08" db="EMBL/GenBank/DDBJ databases">
        <title>The Genome Sequence of Wuchereria bancrofti.</title>
        <authorList>
            <person name="Nutman T.B."/>
            <person name="Fink D.L."/>
            <person name="Russ C."/>
            <person name="Young S."/>
            <person name="Zeng Q."/>
            <person name="Koehrsen M."/>
            <person name="Alvarado L."/>
            <person name="Berlin A."/>
            <person name="Chapman S.B."/>
            <person name="Chen Z."/>
            <person name="Freedman E."/>
            <person name="Gellesch M."/>
            <person name="Goldberg J."/>
            <person name="Griggs A."/>
            <person name="Gujja S."/>
            <person name="Heilman E.R."/>
            <person name="Heiman D."/>
            <person name="Hepburn T."/>
            <person name="Howarth C."/>
            <person name="Jen D."/>
            <person name="Larson L."/>
            <person name="Lewis B."/>
            <person name="Mehta T."/>
            <person name="Park D."/>
            <person name="Pearson M."/>
            <person name="Roberts A."/>
            <person name="Saif S."/>
            <person name="Shea T."/>
            <person name="Shenoy N."/>
            <person name="Sisk P."/>
            <person name="Stolte C."/>
            <person name="Sykes S."/>
            <person name="Walk T."/>
            <person name="White J."/>
            <person name="Yandava C."/>
            <person name="Haas B."/>
            <person name="Henn M.R."/>
            <person name="Nusbaum C."/>
            <person name="Birren B."/>
        </authorList>
    </citation>
    <scope>NUCLEOTIDE SEQUENCE [LARGE SCALE GENOMIC DNA]</scope>
    <source>
        <strain evidence="3">NA</strain>
    </source>
</reference>
<evidence type="ECO:0000256" key="1">
    <source>
        <dbReference type="SAM" id="Phobius"/>
    </source>
</evidence>
<name>J9DR40_WUCBA</name>
<comment type="caution">
    <text evidence="2">The sequence shown here is derived from an EMBL/GenBank/DDBJ whole genome shotgun (WGS) entry which is preliminary data.</text>
</comment>
<dbReference type="Proteomes" id="UP000004810">
    <property type="component" value="Unassembled WGS sequence"/>
</dbReference>
<keyword evidence="1" id="KW-1133">Transmembrane helix</keyword>
<gene>
    <name evidence="2" type="ORF">WUBG_17015</name>
</gene>
<proteinExistence type="predicted"/>